<dbReference type="GO" id="GO:0015074">
    <property type="term" value="P:DNA integration"/>
    <property type="evidence" value="ECO:0007669"/>
    <property type="project" value="InterPro"/>
</dbReference>
<dbReference type="Proteomes" id="UP000243661">
    <property type="component" value="Unassembled WGS sequence"/>
</dbReference>
<dbReference type="OrthoDB" id="8768428at2"/>
<dbReference type="GO" id="GO:0003677">
    <property type="term" value="F:DNA binding"/>
    <property type="evidence" value="ECO:0007669"/>
    <property type="project" value="InterPro"/>
</dbReference>
<dbReference type="AlphaFoldDB" id="A0A1C4GUV1"/>
<dbReference type="InterPro" id="IPR013762">
    <property type="entry name" value="Integrase-like_cat_sf"/>
</dbReference>
<evidence type="ECO:0000313" key="1">
    <source>
        <dbReference type="EMBL" id="SCC71960.1"/>
    </source>
</evidence>
<name>A0A1C4GUV1_9GAMM</name>
<gene>
    <name evidence="1" type="ORF">GA0116959_106188</name>
</gene>
<dbReference type="RefSeq" id="WP_092719675.1">
    <property type="nucleotide sequence ID" value="NZ_FMBK01000006.1"/>
</dbReference>
<accession>A0A1C4GUV1</accession>
<dbReference type="GO" id="GO:0006310">
    <property type="term" value="P:DNA recombination"/>
    <property type="evidence" value="ECO:0007669"/>
    <property type="project" value="InterPro"/>
</dbReference>
<proteinExistence type="predicted"/>
<dbReference type="Gene3D" id="1.10.443.10">
    <property type="entry name" value="Intergrase catalytic core"/>
    <property type="match status" value="1"/>
</dbReference>
<organism evidence="1 2">
    <name type="scientific">Acinetobacter albensis</name>
    <dbReference type="NCBI Taxonomy" id="1673609"/>
    <lineage>
        <taxon>Bacteria</taxon>
        <taxon>Pseudomonadati</taxon>
        <taxon>Pseudomonadota</taxon>
        <taxon>Gammaproteobacteria</taxon>
        <taxon>Moraxellales</taxon>
        <taxon>Moraxellaceae</taxon>
        <taxon>Acinetobacter</taxon>
    </lineage>
</organism>
<evidence type="ECO:0008006" key="3">
    <source>
        <dbReference type="Google" id="ProtNLM"/>
    </source>
</evidence>
<sequence>MKIFAEAKIDLPANSFAPDVFDLKSTGLPSSNFVVSRLRDGTVVSTYGDLVWDFSIYHPEKKLDPLNFKYWKYGEVTRQREQLVGEMKHVLFLIIWMRNKTPLSNGTLRNYLSVVNALAKYAEDESLTIKAIIGCPDLILCFIRKNPSGWLIETLSSLLRLLVLVNTGESQLNVSVVGEETLKLLYKNNRQYRDTLKQHAPIPTRIYSSIIRGLLAYLESWEKVADEHLDLVLECYHLRERDGNRLNYSSNIKATASNAFVNFITRKSDIFTIKTITAALTEVQRVSKLIIQVFTGMRDEEAQSLGFNCLEKITSNGQRHYVIKGRTTKLNYGKIQRTKWVSNFEGARAVEAAQKVAEAIYISQGITSIKIIELSNNAPLFISSSYFGFTGKPVATKYDQFGIACLYLKDLGKLLDTVPTIEAEDLYELEQLDPHRAWLSEEKFQLGAQWSLTTHQLRRSLALYAHRSGLVSLPSLRKQLQHITSEMTSYYAKGSPFAKDFFNNDKKHFGHEWQDSQFESASLSYIFNVLLSKDALYGGHAHWVEHRLKDKDGELLVDRKETMDRFKKGEISYKETIVGGCTKVGACNQIAVNWLQIDCLKDNCRHLVVNLPKLERVIKAQEKMISSLDITSVEYRTEISHLDVLNATKNKILDIQGEGS</sequence>
<reference evidence="1 2" key="1">
    <citation type="submission" date="2016-08" db="EMBL/GenBank/DDBJ databases">
        <authorList>
            <person name="Seilhamer J.J."/>
        </authorList>
    </citation>
    <scope>NUCLEOTIDE SEQUENCE [LARGE SCALE GENOMIC DNA]</scope>
    <source>
        <strain evidence="1 2">ANC 4874</strain>
    </source>
</reference>
<dbReference type="EMBL" id="FMBK01000006">
    <property type="protein sequence ID" value="SCC71960.1"/>
    <property type="molecule type" value="Genomic_DNA"/>
</dbReference>
<evidence type="ECO:0000313" key="2">
    <source>
        <dbReference type="Proteomes" id="UP000243661"/>
    </source>
</evidence>
<protein>
    <recommendedName>
        <fullName evidence="3">Phage integrase family protein</fullName>
    </recommendedName>
</protein>